<accession>A0A1B7L4R9</accession>
<proteinExistence type="predicted"/>
<dbReference type="Pfam" id="PF01052">
    <property type="entry name" value="FliMN_C"/>
    <property type="match status" value="1"/>
</dbReference>
<dbReference type="InterPro" id="IPR001543">
    <property type="entry name" value="FliN-like_C"/>
</dbReference>
<evidence type="ECO:0000313" key="3">
    <source>
        <dbReference type="Proteomes" id="UP000078225"/>
    </source>
</evidence>
<protein>
    <recommendedName>
        <fullName evidence="1">Flagellar motor switch protein FliN-like C-terminal domain-containing protein</fullName>
    </recommendedName>
</protein>
<gene>
    <name evidence="2" type="ORF">A9B99_06225</name>
</gene>
<dbReference type="AlphaFoldDB" id="A0A1B7L4R9"/>
<dbReference type="STRING" id="1691903.A9B99_06225"/>
<sequence length="296" mass="33335">MFRKRIKIHQVSEVEPLVYLDASKLGKPWHKLPALLNDNFEILDAKLSIYFLKKLRVNVSLAALNFLPGKDHRPAQVYSTGYGHVGFDIERPLLLRILNDYYGLNDDTQHHSSTDHEQTEITLPVTKTEERLKNKIAQDIISLVLDNTLIGVDIQPEQDHGAIIHQWAGCIQLEMDGYQQGCFRLLLDNALVDRLLQRLRSGSVAQSPGAVLRPPAALEHLVSHMPVRLNGKLTGMTITVAQMAEIRPGDIIPIALNEPVPVFVNKAQILTASIAQERGKLFFCDFNDNLIEKHHD</sequence>
<dbReference type="SUPFAM" id="SSF101801">
    <property type="entry name" value="Surface presentation of antigens (SPOA)"/>
    <property type="match status" value="1"/>
</dbReference>
<evidence type="ECO:0000259" key="1">
    <source>
        <dbReference type="Pfam" id="PF01052"/>
    </source>
</evidence>
<dbReference type="Proteomes" id="UP000078225">
    <property type="component" value="Unassembled WGS sequence"/>
</dbReference>
<reference evidence="3" key="1">
    <citation type="submission" date="2016-05" db="EMBL/GenBank/DDBJ databases">
        <authorList>
            <person name="Behera P."/>
            <person name="Vaishampayan P."/>
            <person name="Singh N."/>
            <person name="Raina V."/>
            <person name="Suar M."/>
            <person name="Pattnaik A."/>
            <person name="Rastogi G."/>
        </authorList>
    </citation>
    <scope>NUCLEOTIDE SEQUENCE [LARGE SCALE GENOMIC DNA]</scope>
    <source>
        <strain evidence="3">MP23</strain>
    </source>
</reference>
<evidence type="ECO:0000313" key="2">
    <source>
        <dbReference type="EMBL" id="OAT77276.1"/>
    </source>
</evidence>
<comment type="caution">
    <text evidence="2">The sequence shown here is derived from an EMBL/GenBank/DDBJ whole genome shotgun (WGS) entry which is preliminary data.</text>
</comment>
<dbReference type="EMBL" id="LYRP01000012">
    <property type="protein sequence ID" value="OAT77276.1"/>
    <property type="molecule type" value="Genomic_DNA"/>
</dbReference>
<organism evidence="2 3">
    <name type="scientific">Mangrovibacter phragmitis</name>
    <dbReference type="NCBI Taxonomy" id="1691903"/>
    <lineage>
        <taxon>Bacteria</taxon>
        <taxon>Pseudomonadati</taxon>
        <taxon>Pseudomonadota</taxon>
        <taxon>Gammaproteobacteria</taxon>
        <taxon>Enterobacterales</taxon>
        <taxon>Enterobacteriaceae</taxon>
        <taxon>Mangrovibacter</taxon>
    </lineage>
</organism>
<name>A0A1B7L4R9_9ENTR</name>
<feature type="domain" description="Flagellar motor switch protein FliN-like C-terminal" evidence="1">
    <location>
        <begin position="222"/>
        <end position="281"/>
    </location>
</feature>
<keyword evidence="3" id="KW-1185">Reference proteome</keyword>
<dbReference type="InterPro" id="IPR036429">
    <property type="entry name" value="SpoA-like_sf"/>
</dbReference>